<dbReference type="InterPro" id="IPR036986">
    <property type="entry name" value="S4_RNA-bd_sf"/>
</dbReference>
<dbReference type="InterPro" id="IPR050188">
    <property type="entry name" value="RluA_PseudoU_synthase"/>
</dbReference>
<dbReference type="NCBIfam" id="TIGR00005">
    <property type="entry name" value="rluA_subfam"/>
    <property type="match status" value="1"/>
</dbReference>
<dbReference type="CDD" id="cd02869">
    <property type="entry name" value="PseudoU_synth_RluA_like"/>
    <property type="match status" value="1"/>
</dbReference>
<dbReference type="SUPFAM" id="SSF55120">
    <property type="entry name" value="Pseudouridine synthase"/>
    <property type="match status" value="1"/>
</dbReference>
<evidence type="ECO:0000313" key="6">
    <source>
        <dbReference type="EMBL" id="BDV44818.1"/>
    </source>
</evidence>
<keyword evidence="7" id="KW-1185">Reference proteome</keyword>
<reference evidence="6 7" key="1">
    <citation type="submission" date="2022-12" db="EMBL/GenBank/DDBJ databases">
        <title>Polyphasic characterization of Geotalea uranireducens NIT-SL11 newly isolated from a complex of sewage sludge and microbially reduced graphene oxide.</title>
        <authorList>
            <person name="Xie L."/>
            <person name="Yoshida N."/>
            <person name="Meng L."/>
        </authorList>
    </citation>
    <scope>NUCLEOTIDE SEQUENCE [LARGE SCALE GENOMIC DNA]</scope>
    <source>
        <strain evidence="6 7">NIT-SL11</strain>
    </source>
</reference>
<evidence type="ECO:0000256" key="2">
    <source>
        <dbReference type="ARBA" id="ARBA00023235"/>
    </source>
</evidence>
<dbReference type="EMBL" id="AP027151">
    <property type="protein sequence ID" value="BDV44818.1"/>
    <property type="molecule type" value="Genomic_DNA"/>
</dbReference>
<evidence type="ECO:0000256" key="3">
    <source>
        <dbReference type="PROSITE-ProRule" id="PRU00182"/>
    </source>
</evidence>
<protein>
    <recommendedName>
        <fullName evidence="4">Pseudouridine synthase</fullName>
        <ecNumber evidence="4">5.4.99.-</ecNumber>
    </recommendedName>
</protein>
<gene>
    <name evidence="6" type="ORF">GURASL_37410</name>
</gene>
<keyword evidence="3" id="KW-0694">RNA-binding</keyword>
<dbReference type="PANTHER" id="PTHR21600:SF44">
    <property type="entry name" value="RIBOSOMAL LARGE SUBUNIT PSEUDOURIDINE SYNTHASE D"/>
    <property type="match status" value="1"/>
</dbReference>
<feature type="domain" description="Pseudouridine synthase RsuA/RluA-like" evidence="5">
    <location>
        <begin position="87"/>
        <end position="236"/>
    </location>
</feature>
<dbReference type="RefSeq" id="WP_282000907.1">
    <property type="nucleotide sequence ID" value="NZ_AP027151.1"/>
</dbReference>
<evidence type="ECO:0000256" key="4">
    <source>
        <dbReference type="RuleBase" id="RU362028"/>
    </source>
</evidence>
<proteinExistence type="inferred from homology"/>
<name>A0ABM8ERF9_9BACT</name>
<evidence type="ECO:0000256" key="1">
    <source>
        <dbReference type="ARBA" id="ARBA00010876"/>
    </source>
</evidence>
<comment type="function">
    <text evidence="4">Responsible for synthesis of pseudouridine from uracil.</text>
</comment>
<evidence type="ECO:0000259" key="5">
    <source>
        <dbReference type="Pfam" id="PF00849"/>
    </source>
</evidence>
<dbReference type="PANTHER" id="PTHR21600">
    <property type="entry name" value="MITOCHONDRIAL RNA PSEUDOURIDINE SYNTHASE"/>
    <property type="match status" value="1"/>
</dbReference>
<dbReference type="Proteomes" id="UP001317705">
    <property type="component" value="Chromosome"/>
</dbReference>
<dbReference type="InterPro" id="IPR006225">
    <property type="entry name" value="PsdUridine_synth_RluC/D"/>
</dbReference>
<dbReference type="Pfam" id="PF00849">
    <property type="entry name" value="PseudoU_synth_2"/>
    <property type="match status" value="1"/>
</dbReference>
<comment type="similarity">
    <text evidence="1 4">Belongs to the pseudouridine synthase RluA family.</text>
</comment>
<organism evidence="6 7">
    <name type="scientific">Geotalea uraniireducens</name>
    <dbReference type="NCBI Taxonomy" id="351604"/>
    <lineage>
        <taxon>Bacteria</taxon>
        <taxon>Pseudomonadati</taxon>
        <taxon>Thermodesulfobacteriota</taxon>
        <taxon>Desulfuromonadia</taxon>
        <taxon>Geobacterales</taxon>
        <taxon>Geobacteraceae</taxon>
        <taxon>Geotalea</taxon>
    </lineage>
</organism>
<dbReference type="Gene3D" id="3.30.2350.10">
    <property type="entry name" value="Pseudouridine synthase"/>
    <property type="match status" value="1"/>
</dbReference>
<sequence>MILTARVTAVQAGMRLDDGAARLFPGLSKSRIRKIIDWGGCSIAGTMVRVASRTLAEHDEIVLGVMEPDEYRERLLARDEILYDDRDYLAVNKAAGLNCQRTPYQLKGTVEHAVTLYFRAAGSHEPARVVHRLDRGTSGVMVFPKNRRAAAHFSAALQRGAVEKIYWALVAGAPDADQWTVNAPIAKIDRARYGVALPGKDAQTLFRVRASGVGLTLVEARPLTGRTHQIRVHLAHCGLPILGDTVYGGDPAARLLLHCRSMTFANAAGRTISATAPVDRDFAACCAAAGIPLPVARPAAGGLASD</sequence>
<evidence type="ECO:0000313" key="7">
    <source>
        <dbReference type="Proteomes" id="UP001317705"/>
    </source>
</evidence>
<dbReference type="InterPro" id="IPR020103">
    <property type="entry name" value="PsdUridine_synth_cat_dom_sf"/>
</dbReference>
<dbReference type="PROSITE" id="PS50889">
    <property type="entry name" value="S4"/>
    <property type="match status" value="1"/>
</dbReference>
<keyword evidence="2 4" id="KW-0413">Isomerase</keyword>
<dbReference type="EC" id="5.4.99.-" evidence="4"/>
<dbReference type="InterPro" id="IPR006145">
    <property type="entry name" value="PsdUridine_synth_RsuA/RluA"/>
</dbReference>
<comment type="catalytic activity">
    <reaction evidence="4">
        <text>a uridine in RNA = a pseudouridine in RNA</text>
        <dbReference type="Rhea" id="RHEA:48348"/>
        <dbReference type="Rhea" id="RHEA-COMP:12068"/>
        <dbReference type="Rhea" id="RHEA-COMP:12069"/>
        <dbReference type="ChEBI" id="CHEBI:65314"/>
        <dbReference type="ChEBI" id="CHEBI:65315"/>
    </reaction>
</comment>
<dbReference type="Gene3D" id="3.10.290.10">
    <property type="entry name" value="RNA-binding S4 domain"/>
    <property type="match status" value="1"/>
</dbReference>
<accession>A0ABM8ERF9</accession>